<keyword evidence="5 7" id="KW-0641">Proline biosynthesis</keyword>
<dbReference type="InterPro" id="IPR000304">
    <property type="entry name" value="Pyrroline-COOH_reductase"/>
</dbReference>
<feature type="domain" description="Pyrroline-5-carboxylate reductase dimerisation" evidence="9">
    <location>
        <begin position="164"/>
        <end position="266"/>
    </location>
</feature>
<dbReference type="Pfam" id="PF14748">
    <property type="entry name" value="P5CR_dimer"/>
    <property type="match status" value="1"/>
</dbReference>
<evidence type="ECO:0000256" key="7">
    <source>
        <dbReference type="RuleBase" id="RU003903"/>
    </source>
</evidence>
<dbReference type="FunFam" id="1.10.3730.10:FF:000001">
    <property type="entry name" value="Pyrroline-5-carboxylate reductase"/>
    <property type="match status" value="1"/>
</dbReference>
<dbReference type="RefSeq" id="WP_144856523.1">
    <property type="nucleotide sequence ID" value="NZ_BAAAYT010000001.1"/>
</dbReference>
<dbReference type="InterPro" id="IPR036291">
    <property type="entry name" value="NAD(P)-bd_dom_sf"/>
</dbReference>
<dbReference type="GO" id="GO:0004735">
    <property type="term" value="F:pyrroline-5-carboxylate reductase activity"/>
    <property type="evidence" value="ECO:0007669"/>
    <property type="project" value="UniProtKB-UniRule"/>
</dbReference>
<evidence type="ECO:0000256" key="3">
    <source>
        <dbReference type="ARBA" id="ARBA00023002"/>
    </source>
</evidence>
<dbReference type="NCBIfam" id="TIGR00112">
    <property type="entry name" value="proC"/>
    <property type="match status" value="1"/>
</dbReference>
<proteinExistence type="inferred from homology"/>
<dbReference type="PANTHER" id="PTHR11645:SF0">
    <property type="entry name" value="PYRROLINE-5-CARBOXYLATE REDUCTASE 3"/>
    <property type="match status" value="1"/>
</dbReference>
<dbReference type="Gene3D" id="1.10.3730.10">
    <property type="entry name" value="ProC C-terminal domain-like"/>
    <property type="match status" value="1"/>
</dbReference>
<comment type="pathway">
    <text evidence="5 7">Amino-acid biosynthesis; L-proline biosynthesis; L-proline from L-glutamate 5-semialdehyde: step 1/1.</text>
</comment>
<keyword evidence="5" id="KW-0963">Cytoplasm</keyword>
<dbReference type="AlphaFoldDB" id="A0A560WDD8"/>
<comment type="function">
    <text evidence="4 5">Catalyzes the reduction of 1-pyrroline-5-carboxylate (PCA) to L-proline.</text>
</comment>
<dbReference type="Pfam" id="PF03807">
    <property type="entry name" value="F420_oxidored"/>
    <property type="match status" value="1"/>
</dbReference>
<dbReference type="InterPro" id="IPR028939">
    <property type="entry name" value="P5C_Rdtase_cat_N"/>
</dbReference>
<evidence type="ECO:0000313" key="11">
    <source>
        <dbReference type="Proteomes" id="UP000315628"/>
    </source>
</evidence>
<evidence type="ECO:0000256" key="4">
    <source>
        <dbReference type="ARBA" id="ARBA00058118"/>
    </source>
</evidence>
<evidence type="ECO:0000259" key="9">
    <source>
        <dbReference type="Pfam" id="PF14748"/>
    </source>
</evidence>
<dbReference type="Gene3D" id="3.40.50.720">
    <property type="entry name" value="NAD(P)-binding Rossmann-like Domain"/>
    <property type="match status" value="1"/>
</dbReference>
<dbReference type="InterPro" id="IPR053790">
    <property type="entry name" value="P5CR-like_CS"/>
</dbReference>
<dbReference type="InterPro" id="IPR029036">
    <property type="entry name" value="P5CR_dimer"/>
</dbReference>
<evidence type="ECO:0000256" key="1">
    <source>
        <dbReference type="ARBA" id="ARBA00005525"/>
    </source>
</evidence>
<evidence type="ECO:0000256" key="2">
    <source>
        <dbReference type="ARBA" id="ARBA00022857"/>
    </source>
</evidence>
<dbReference type="EC" id="1.5.1.2" evidence="5 6"/>
<dbReference type="GO" id="GO:0005737">
    <property type="term" value="C:cytoplasm"/>
    <property type="evidence" value="ECO:0007669"/>
    <property type="project" value="UniProtKB-SubCell"/>
</dbReference>
<dbReference type="SUPFAM" id="SSF51735">
    <property type="entry name" value="NAD(P)-binding Rossmann-fold domains"/>
    <property type="match status" value="1"/>
</dbReference>
<keyword evidence="5 7" id="KW-0028">Amino-acid biosynthesis</keyword>
<keyword evidence="3 5" id="KW-0560">Oxidoreductase</keyword>
<dbReference type="HAMAP" id="MF_01925">
    <property type="entry name" value="P5C_reductase"/>
    <property type="match status" value="1"/>
</dbReference>
<name>A0A560WDD8_9MICO</name>
<dbReference type="PANTHER" id="PTHR11645">
    <property type="entry name" value="PYRROLINE-5-CARBOXYLATE REDUCTASE"/>
    <property type="match status" value="1"/>
</dbReference>
<sequence length="267" mass="27256">MSEQQRTTAIYGVGSMGGAILEGLLSGRRDGDPEVLAVVRREEQARELDARDGARSVAPEEAAAQADLHLLVVKPAVVPELLEQVRDSLRPGSVVVSLALGVSLSDLGDLLPDEVAAIRGMPSTPARVGQGMTVLSPGASVSQAQLDAVREVLAATGETIVLPETQQDVATALSGSAPAYFYLVVEALVDAGVAGGLPRATAVELATQAALGAGTMMRETGEEPALLRAAVTSPGGSTAAALRQLEAGGLRETFARAVEACARRSAG</sequence>
<protein>
    <recommendedName>
        <fullName evidence="5 6">Pyrroline-5-carboxylate reductase</fullName>
        <shortName evidence="5">P5C reductase</shortName>
        <shortName evidence="5">P5CR</shortName>
        <ecNumber evidence="5 6">1.5.1.2</ecNumber>
    </recommendedName>
    <alternativeName>
        <fullName evidence="5">PCA reductase</fullName>
    </alternativeName>
</protein>
<comment type="catalytic activity">
    <reaction evidence="5">
        <text>L-proline + NAD(+) = (S)-1-pyrroline-5-carboxylate + NADH + 2 H(+)</text>
        <dbReference type="Rhea" id="RHEA:14105"/>
        <dbReference type="ChEBI" id="CHEBI:15378"/>
        <dbReference type="ChEBI" id="CHEBI:17388"/>
        <dbReference type="ChEBI" id="CHEBI:57540"/>
        <dbReference type="ChEBI" id="CHEBI:57945"/>
        <dbReference type="ChEBI" id="CHEBI:60039"/>
        <dbReference type="EC" id="1.5.1.2"/>
    </reaction>
</comment>
<evidence type="ECO:0000256" key="5">
    <source>
        <dbReference type="HAMAP-Rule" id="MF_01925"/>
    </source>
</evidence>
<gene>
    <name evidence="5" type="primary">proC</name>
    <name evidence="10" type="ORF">FB557_1168</name>
</gene>
<dbReference type="EMBL" id="VIUW01000002">
    <property type="protein sequence ID" value="TWD15648.1"/>
    <property type="molecule type" value="Genomic_DNA"/>
</dbReference>
<keyword evidence="2 5" id="KW-0521">NADP</keyword>
<evidence type="ECO:0000313" key="10">
    <source>
        <dbReference type="EMBL" id="TWD15648.1"/>
    </source>
</evidence>
<comment type="caution">
    <text evidence="10">The sequence shown here is derived from an EMBL/GenBank/DDBJ whole genome shotgun (WGS) entry which is preliminary data.</text>
</comment>
<accession>A0A560WDD8</accession>
<dbReference type="GO" id="GO:0055129">
    <property type="term" value="P:L-proline biosynthetic process"/>
    <property type="evidence" value="ECO:0007669"/>
    <property type="project" value="UniProtKB-UniRule"/>
</dbReference>
<comment type="subcellular location">
    <subcellularLocation>
        <location evidence="5">Cytoplasm</location>
    </subcellularLocation>
</comment>
<dbReference type="PIRSF" id="PIRSF000193">
    <property type="entry name" value="Pyrrol-5-carb_rd"/>
    <property type="match status" value="1"/>
</dbReference>
<organism evidence="10 11">
    <name type="scientific">Marihabitans asiaticum</name>
    <dbReference type="NCBI Taxonomy" id="415218"/>
    <lineage>
        <taxon>Bacteria</taxon>
        <taxon>Bacillati</taxon>
        <taxon>Actinomycetota</taxon>
        <taxon>Actinomycetes</taxon>
        <taxon>Micrococcales</taxon>
        <taxon>Intrasporangiaceae</taxon>
        <taxon>Marihabitans</taxon>
    </lineage>
</organism>
<feature type="domain" description="Pyrroline-5-carboxylate reductase catalytic N-terminal" evidence="8">
    <location>
        <begin position="9"/>
        <end position="99"/>
    </location>
</feature>
<keyword evidence="11" id="KW-1185">Reference proteome</keyword>
<evidence type="ECO:0000256" key="6">
    <source>
        <dbReference type="NCBIfam" id="TIGR00112"/>
    </source>
</evidence>
<dbReference type="SUPFAM" id="SSF48179">
    <property type="entry name" value="6-phosphogluconate dehydrogenase C-terminal domain-like"/>
    <property type="match status" value="1"/>
</dbReference>
<dbReference type="UniPathway" id="UPA00098">
    <property type="reaction ID" value="UER00361"/>
</dbReference>
<dbReference type="PROSITE" id="PS00521">
    <property type="entry name" value="P5CR"/>
    <property type="match status" value="1"/>
</dbReference>
<comment type="similarity">
    <text evidence="1 5 7">Belongs to the pyrroline-5-carboxylate reductase family.</text>
</comment>
<dbReference type="Proteomes" id="UP000315628">
    <property type="component" value="Unassembled WGS sequence"/>
</dbReference>
<dbReference type="InterPro" id="IPR008927">
    <property type="entry name" value="6-PGluconate_DH-like_C_sf"/>
</dbReference>
<dbReference type="OrthoDB" id="9805754at2"/>
<reference evidence="10 11" key="1">
    <citation type="submission" date="2019-06" db="EMBL/GenBank/DDBJ databases">
        <title>Sequencing the genomes of 1000 actinobacteria strains.</title>
        <authorList>
            <person name="Klenk H.-P."/>
        </authorList>
    </citation>
    <scope>NUCLEOTIDE SEQUENCE [LARGE SCALE GENOMIC DNA]</scope>
    <source>
        <strain evidence="10 11">DSM 18935</strain>
    </source>
</reference>
<comment type="catalytic activity">
    <reaction evidence="5 7">
        <text>L-proline + NADP(+) = (S)-1-pyrroline-5-carboxylate + NADPH + 2 H(+)</text>
        <dbReference type="Rhea" id="RHEA:14109"/>
        <dbReference type="ChEBI" id="CHEBI:15378"/>
        <dbReference type="ChEBI" id="CHEBI:17388"/>
        <dbReference type="ChEBI" id="CHEBI:57783"/>
        <dbReference type="ChEBI" id="CHEBI:58349"/>
        <dbReference type="ChEBI" id="CHEBI:60039"/>
        <dbReference type="EC" id="1.5.1.2"/>
    </reaction>
</comment>
<evidence type="ECO:0000259" key="8">
    <source>
        <dbReference type="Pfam" id="PF03807"/>
    </source>
</evidence>